<dbReference type="GO" id="GO:0005737">
    <property type="term" value="C:cytoplasm"/>
    <property type="evidence" value="ECO:0007669"/>
    <property type="project" value="UniProtKB-SubCell"/>
</dbReference>
<dbReference type="Gene3D" id="1.25.40.570">
    <property type="match status" value="1"/>
</dbReference>
<evidence type="ECO:0000256" key="4">
    <source>
        <dbReference type="ARBA" id="ARBA00023242"/>
    </source>
</evidence>
<organism evidence="7 8">
    <name type="scientific">Anaeramoeba ignava</name>
    <name type="common">Anaerobic marine amoeba</name>
    <dbReference type="NCBI Taxonomy" id="1746090"/>
    <lineage>
        <taxon>Eukaryota</taxon>
        <taxon>Metamonada</taxon>
        <taxon>Anaeramoebidae</taxon>
        <taxon>Anaeramoeba</taxon>
    </lineage>
</organism>
<dbReference type="GO" id="GO:0005634">
    <property type="term" value="C:nucleus"/>
    <property type="evidence" value="ECO:0007669"/>
    <property type="project" value="UniProtKB-SubCell"/>
</dbReference>
<dbReference type="SMART" id="SM00753">
    <property type="entry name" value="PAM"/>
    <property type="match status" value="1"/>
</dbReference>
<keyword evidence="4" id="KW-0539">Nucleus</keyword>
<dbReference type="EMBL" id="JAPDFW010000064">
    <property type="protein sequence ID" value="KAJ5075572.1"/>
    <property type="molecule type" value="Genomic_DNA"/>
</dbReference>
<dbReference type="PROSITE" id="PS50250">
    <property type="entry name" value="PCI"/>
    <property type="match status" value="1"/>
</dbReference>
<dbReference type="AlphaFoldDB" id="A0A9Q0LME5"/>
<evidence type="ECO:0000259" key="6">
    <source>
        <dbReference type="PROSITE" id="PS50250"/>
    </source>
</evidence>
<dbReference type="SMART" id="SM00088">
    <property type="entry name" value="PINT"/>
    <property type="match status" value="1"/>
</dbReference>
<evidence type="ECO:0000256" key="1">
    <source>
        <dbReference type="ARBA" id="ARBA00004123"/>
    </source>
</evidence>
<keyword evidence="3" id="KW-0963">Cytoplasm</keyword>
<comment type="subcellular location">
    <subcellularLocation>
        <location evidence="2">Cytoplasm</location>
    </subcellularLocation>
    <subcellularLocation>
        <location evidence="1">Nucleus</location>
    </subcellularLocation>
</comment>
<sequence length="457" mass="52960">MSDDEYVDDLGYSGEDDETESDAGTDDSGEDDSGDSGDSGEDNNPETIYFNSKEELEDDYDKAIKGFDSILTLLGQKKVLGFKALKQIVKAYFEMEEFKNMITRYKEMLTYIHDVVPRPKTEKCLTSLIEMVANSKHEVKFVEEFFNLTRGEVEKTNNDKFWFKITMRLANIWLKKKEHTRLMRILRELHKSVENQDGTLNQDKGTQMLEINAVEIQLYTELKDHKRLKGVYNSALQIKTAIPHPNILGIIKESGGKMFMSERQWKNAYNDFFEAFKAYDEAGSPRRLNCLKYLVLANMLMSSDINPFNAQETKPYENHPEIVAMTSLIHAHMHDDINKFEKILRDNRSSILEDEFMKDYIQDLLKNIRCQVLVKIIRPYTRIKTSFAAQELNISKDEVEELLVSLILDSKIRGKIDQIQGTLEVEADVQDFSKYQALQKWGEHLQSLHNSIISRLV</sequence>
<proteinExistence type="predicted"/>
<dbReference type="InterPro" id="IPR000717">
    <property type="entry name" value="PCI_dom"/>
</dbReference>
<evidence type="ECO:0000256" key="5">
    <source>
        <dbReference type="SAM" id="MobiDB-lite"/>
    </source>
</evidence>
<dbReference type="InterPro" id="IPR036390">
    <property type="entry name" value="WH_DNA-bd_sf"/>
</dbReference>
<evidence type="ECO:0000313" key="7">
    <source>
        <dbReference type="EMBL" id="KAJ5075572.1"/>
    </source>
</evidence>
<name>A0A9Q0LME5_ANAIG</name>
<feature type="domain" description="PCI" evidence="6">
    <location>
        <begin position="261"/>
        <end position="430"/>
    </location>
</feature>
<dbReference type="Pfam" id="PF01399">
    <property type="entry name" value="PCI"/>
    <property type="match status" value="1"/>
</dbReference>
<feature type="compositionally biased region" description="Acidic residues" evidence="5">
    <location>
        <begin position="1"/>
        <end position="44"/>
    </location>
</feature>
<accession>A0A9Q0LME5</accession>
<comment type="caution">
    <text evidence="7">The sequence shown here is derived from an EMBL/GenBank/DDBJ whole genome shotgun (WGS) entry which is preliminary data.</text>
</comment>
<dbReference type="InterPro" id="IPR050871">
    <property type="entry name" value="26S_Proteasome/COP9_Components"/>
</dbReference>
<dbReference type="Proteomes" id="UP001149090">
    <property type="component" value="Unassembled WGS sequence"/>
</dbReference>
<dbReference type="PANTHER" id="PTHR10678">
    <property type="entry name" value="26S PROTEASOME NON-ATPASE REGULATORY SUBUNIT 11/COP9 SIGNALOSOME COMPLEX SUBUNIT 2"/>
    <property type="match status" value="1"/>
</dbReference>
<evidence type="ECO:0000313" key="8">
    <source>
        <dbReference type="Proteomes" id="UP001149090"/>
    </source>
</evidence>
<dbReference type="OMA" id="SEENWKD"/>
<reference evidence="7" key="1">
    <citation type="submission" date="2022-10" db="EMBL/GenBank/DDBJ databases">
        <title>Novel sulphate-reducing endosymbionts in the free-living metamonad Anaeramoeba.</title>
        <authorList>
            <person name="Jerlstrom-Hultqvist J."/>
            <person name="Cepicka I."/>
            <person name="Gallot-Lavallee L."/>
            <person name="Salas-Leiva D."/>
            <person name="Curtis B.A."/>
            <person name="Zahonova K."/>
            <person name="Pipaliya S."/>
            <person name="Dacks J."/>
            <person name="Roger A.J."/>
        </authorList>
    </citation>
    <scope>NUCLEOTIDE SEQUENCE</scope>
    <source>
        <strain evidence="7">BMAN</strain>
    </source>
</reference>
<dbReference type="SUPFAM" id="SSF46785">
    <property type="entry name" value="Winged helix' DNA-binding domain"/>
    <property type="match status" value="1"/>
</dbReference>
<keyword evidence="8" id="KW-1185">Reference proteome</keyword>
<gene>
    <name evidence="7" type="ORF">M0811_07142</name>
</gene>
<feature type="region of interest" description="Disordered" evidence="5">
    <location>
        <begin position="1"/>
        <end position="47"/>
    </location>
</feature>
<dbReference type="FunFam" id="1.25.40.570:FF:000006">
    <property type="entry name" value="COP9 signalosome complex subunit 2"/>
    <property type="match status" value="1"/>
</dbReference>
<evidence type="ECO:0000256" key="3">
    <source>
        <dbReference type="ARBA" id="ARBA00022490"/>
    </source>
</evidence>
<dbReference type="OrthoDB" id="194139at2759"/>
<evidence type="ECO:0000256" key="2">
    <source>
        <dbReference type="ARBA" id="ARBA00004496"/>
    </source>
</evidence>
<protein>
    <submittedName>
        <fullName evidence="7">Cop9 signalosome complex subunit 2</fullName>
    </submittedName>
</protein>